<dbReference type="EMBL" id="BMMK01000047">
    <property type="protein sequence ID" value="GGM80239.1"/>
    <property type="molecule type" value="Genomic_DNA"/>
</dbReference>
<dbReference type="PANTHER" id="PTHR12993:SF28">
    <property type="entry name" value="LMBE FAMILY PROTEIN"/>
    <property type="match status" value="1"/>
</dbReference>
<sequence>MDLAEFPEDWSSALVVVAHPDDVEYGCASAVARWTGQGRRVAYLLATRGEAGIDGMPPAECAEVRAREQVASAAEVGVTVVEFLDHPDGMVEYGLPLRRDVARAVRRHRPEAVIVVNHRENYAPGVLNQADHRVVGQAAIDAVADAGNRWVFRELVDEGLAPWSGVRHIAVDASPRATHAVDITDTLAAGVRSLRQHRAYLEGLGPSWPEPEVFLRAAAENVAGRFGGRLGVAFELLRTS</sequence>
<dbReference type="Pfam" id="PF02585">
    <property type="entry name" value="PIG-L"/>
    <property type="match status" value="1"/>
</dbReference>
<dbReference type="InterPro" id="IPR024078">
    <property type="entry name" value="LmbE-like_dom_sf"/>
</dbReference>
<protein>
    <submittedName>
        <fullName evidence="2">GlcNAc-PI de-N-acetylase</fullName>
    </submittedName>
</protein>
<proteinExistence type="predicted"/>
<dbReference type="Proteomes" id="UP000637578">
    <property type="component" value="Unassembled WGS sequence"/>
</dbReference>
<accession>A0A8J3CKA3</accession>
<dbReference type="AlphaFoldDB" id="A0A8J3CKA3"/>
<dbReference type="GO" id="GO:0016811">
    <property type="term" value="F:hydrolase activity, acting on carbon-nitrogen (but not peptide) bonds, in linear amides"/>
    <property type="evidence" value="ECO:0007669"/>
    <property type="project" value="TreeGrafter"/>
</dbReference>
<evidence type="ECO:0000313" key="2">
    <source>
        <dbReference type="EMBL" id="GGM80239.1"/>
    </source>
</evidence>
<reference evidence="2" key="2">
    <citation type="submission" date="2020-09" db="EMBL/GenBank/DDBJ databases">
        <authorList>
            <person name="Sun Q."/>
            <person name="Zhou Y."/>
        </authorList>
    </citation>
    <scope>NUCLEOTIDE SEQUENCE</scope>
    <source>
        <strain evidence="2">CGMCC 4.5737</strain>
    </source>
</reference>
<gene>
    <name evidence="2" type="ORF">GCM10012275_58560</name>
</gene>
<name>A0A8J3CKA3_9PSEU</name>
<evidence type="ECO:0000256" key="1">
    <source>
        <dbReference type="ARBA" id="ARBA00022833"/>
    </source>
</evidence>
<comment type="caution">
    <text evidence="2">The sequence shown here is derived from an EMBL/GenBank/DDBJ whole genome shotgun (WGS) entry which is preliminary data.</text>
</comment>
<dbReference type="SUPFAM" id="SSF102588">
    <property type="entry name" value="LmbE-like"/>
    <property type="match status" value="1"/>
</dbReference>
<keyword evidence="1" id="KW-0862">Zinc</keyword>
<keyword evidence="3" id="KW-1185">Reference proteome</keyword>
<evidence type="ECO:0000313" key="3">
    <source>
        <dbReference type="Proteomes" id="UP000637578"/>
    </source>
</evidence>
<reference evidence="2" key="1">
    <citation type="journal article" date="2014" name="Int. J. Syst. Evol. Microbiol.">
        <title>Complete genome sequence of Corynebacterium casei LMG S-19264T (=DSM 44701T), isolated from a smear-ripened cheese.</title>
        <authorList>
            <consortium name="US DOE Joint Genome Institute (JGI-PGF)"/>
            <person name="Walter F."/>
            <person name="Albersmeier A."/>
            <person name="Kalinowski J."/>
            <person name="Ruckert C."/>
        </authorList>
    </citation>
    <scope>NUCLEOTIDE SEQUENCE</scope>
    <source>
        <strain evidence="2">CGMCC 4.5737</strain>
    </source>
</reference>
<dbReference type="PANTHER" id="PTHR12993">
    <property type="entry name" value="N-ACETYLGLUCOSAMINYL-PHOSPHATIDYLINOSITOL DE-N-ACETYLASE-RELATED"/>
    <property type="match status" value="1"/>
</dbReference>
<organism evidence="2 3">
    <name type="scientific">Longimycelium tulufanense</name>
    <dbReference type="NCBI Taxonomy" id="907463"/>
    <lineage>
        <taxon>Bacteria</taxon>
        <taxon>Bacillati</taxon>
        <taxon>Actinomycetota</taxon>
        <taxon>Actinomycetes</taxon>
        <taxon>Pseudonocardiales</taxon>
        <taxon>Pseudonocardiaceae</taxon>
        <taxon>Longimycelium</taxon>
    </lineage>
</organism>
<dbReference type="InterPro" id="IPR003737">
    <property type="entry name" value="GlcNAc_PI_deacetylase-related"/>
</dbReference>
<dbReference type="Gene3D" id="3.40.50.10320">
    <property type="entry name" value="LmbE-like"/>
    <property type="match status" value="1"/>
</dbReference>
<dbReference type="GO" id="GO:0016137">
    <property type="term" value="P:glycoside metabolic process"/>
    <property type="evidence" value="ECO:0007669"/>
    <property type="project" value="UniProtKB-ARBA"/>
</dbReference>